<reference evidence="1" key="1">
    <citation type="submission" date="2013-11" db="EMBL/GenBank/DDBJ databases">
        <title>Genome sequence of the fusiform rust pathogen reveals effectors for host alternation and coevolution with pine.</title>
        <authorList>
            <consortium name="DOE Joint Genome Institute"/>
            <person name="Smith K."/>
            <person name="Pendleton A."/>
            <person name="Kubisiak T."/>
            <person name="Anderson C."/>
            <person name="Salamov A."/>
            <person name="Aerts A."/>
            <person name="Riley R."/>
            <person name="Clum A."/>
            <person name="Lindquist E."/>
            <person name="Ence D."/>
            <person name="Campbell M."/>
            <person name="Kronenberg Z."/>
            <person name="Feau N."/>
            <person name="Dhillon B."/>
            <person name="Hamelin R."/>
            <person name="Burleigh J."/>
            <person name="Smith J."/>
            <person name="Yandell M."/>
            <person name="Nelson C."/>
            <person name="Grigoriev I."/>
            <person name="Davis J."/>
        </authorList>
    </citation>
    <scope>NUCLEOTIDE SEQUENCE</scope>
    <source>
        <strain evidence="1">G11</strain>
    </source>
</reference>
<proteinExistence type="predicted"/>
<evidence type="ECO:0000313" key="2">
    <source>
        <dbReference type="Proteomes" id="UP000886653"/>
    </source>
</evidence>
<dbReference type="OrthoDB" id="10654599at2759"/>
<organism evidence="1 2">
    <name type="scientific">Cronartium quercuum f. sp. fusiforme G11</name>
    <dbReference type="NCBI Taxonomy" id="708437"/>
    <lineage>
        <taxon>Eukaryota</taxon>
        <taxon>Fungi</taxon>
        <taxon>Dikarya</taxon>
        <taxon>Basidiomycota</taxon>
        <taxon>Pucciniomycotina</taxon>
        <taxon>Pucciniomycetes</taxon>
        <taxon>Pucciniales</taxon>
        <taxon>Coleosporiaceae</taxon>
        <taxon>Cronartium</taxon>
    </lineage>
</organism>
<dbReference type="Proteomes" id="UP000886653">
    <property type="component" value="Unassembled WGS sequence"/>
</dbReference>
<keyword evidence="2" id="KW-1185">Reference proteome</keyword>
<gene>
    <name evidence="1" type="ORF">CROQUDRAFT_674255</name>
</gene>
<evidence type="ECO:0008006" key="3">
    <source>
        <dbReference type="Google" id="ProtNLM"/>
    </source>
</evidence>
<dbReference type="AlphaFoldDB" id="A0A9P6N7D6"/>
<dbReference type="EMBL" id="MU167397">
    <property type="protein sequence ID" value="KAG0141210.1"/>
    <property type="molecule type" value="Genomic_DNA"/>
</dbReference>
<protein>
    <recommendedName>
        <fullName evidence="3">Retrotransposon gag domain-containing protein</fullName>
    </recommendedName>
</protein>
<sequence length="203" mass="22839">MVIRGSVLPTPVAIEIDDDDGDEGDSNDPSARLITDVVTAGKLIKQANIKPFTGAASQNATEYIYDLDFQFDFLFLSPTIRLQLAFGLMKGSAYVALESAIRAGNRPKTVKHLVFLMKSRFPSTTNKLSVDKRHNLLNQKVGESLLSYWTRFQNFMVDAREVGYQYDPALSLVKMQPNDTPISEIVWWHMLLSQIVPVVRVFL</sequence>
<evidence type="ECO:0000313" key="1">
    <source>
        <dbReference type="EMBL" id="KAG0141210.1"/>
    </source>
</evidence>
<name>A0A9P6N7D6_9BASI</name>
<comment type="caution">
    <text evidence="1">The sequence shown here is derived from an EMBL/GenBank/DDBJ whole genome shotgun (WGS) entry which is preliminary data.</text>
</comment>
<accession>A0A9P6N7D6</accession>